<reference evidence="1 2" key="1">
    <citation type="journal article" date="2015" name="Proc. Natl. Acad. Sci. U.S.A.">
        <title>The resurrection genome of Boea hygrometrica: A blueprint for survival of dehydration.</title>
        <authorList>
            <person name="Xiao L."/>
            <person name="Yang G."/>
            <person name="Zhang L."/>
            <person name="Yang X."/>
            <person name="Zhao S."/>
            <person name="Ji Z."/>
            <person name="Zhou Q."/>
            <person name="Hu M."/>
            <person name="Wang Y."/>
            <person name="Chen M."/>
            <person name="Xu Y."/>
            <person name="Jin H."/>
            <person name="Xiao X."/>
            <person name="Hu G."/>
            <person name="Bao F."/>
            <person name="Hu Y."/>
            <person name="Wan P."/>
            <person name="Li L."/>
            <person name="Deng X."/>
            <person name="Kuang T."/>
            <person name="Xiang C."/>
            <person name="Zhu J.K."/>
            <person name="Oliver M.J."/>
            <person name="He Y."/>
        </authorList>
    </citation>
    <scope>NUCLEOTIDE SEQUENCE [LARGE SCALE GENOMIC DNA]</scope>
    <source>
        <strain evidence="2">cv. XS01</strain>
    </source>
</reference>
<dbReference type="EMBL" id="KV261097">
    <property type="protein sequence ID" value="KZT75373.1"/>
    <property type="molecule type" value="Genomic_DNA"/>
</dbReference>
<evidence type="ECO:0000313" key="2">
    <source>
        <dbReference type="Proteomes" id="UP000250235"/>
    </source>
</evidence>
<accession>A0A2Z6ZX15</accession>
<name>A0A2Z6ZX15_9LAMI</name>
<protein>
    <submittedName>
        <fullName evidence="1">Uncharacterized protein</fullName>
    </submittedName>
</protein>
<evidence type="ECO:0000313" key="1">
    <source>
        <dbReference type="EMBL" id="KZT75373.1"/>
    </source>
</evidence>
<gene>
    <name evidence="1" type="ORF">F511_47602</name>
</gene>
<organism evidence="1 2">
    <name type="scientific">Dorcoceras hygrometricum</name>
    <dbReference type="NCBI Taxonomy" id="472368"/>
    <lineage>
        <taxon>Eukaryota</taxon>
        <taxon>Viridiplantae</taxon>
        <taxon>Streptophyta</taxon>
        <taxon>Embryophyta</taxon>
        <taxon>Tracheophyta</taxon>
        <taxon>Spermatophyta</taxon>
        <taxon>Magnoliopsida</taxon>
        <taxon>eudicotyledons</taxon>
        <taxon>Gunneridae</taxon>
        <taxon>Pentapetalae</taxon>
        <taxon>asterids</taxon>
        <taxon>lamiids</taxon>
        <taxon>Lamiales</taxon>
        <taxon>Gesneriaceae</taxon>
        <taxon>Didymocarpoideae</taxon>
        <taxon>Trichosporeae</taxon>
        <taxon>Loxocarpinae</taxon>
        <taxon>Dorcoceras</taxon>
    </lineage>
</organism>
<dbReference type="Proteomes" id="UP000250235">
    <property type="component" value="Unassembled WGS sequence"/>
</dbReference>
<sequence>MNARAGAIVVRWPLVMFGRWLPHDVQPLRMMLADDALSLRRSRTTMADAGSAGRRWWSARWAAKRALVLRRRASRGACWLDALRDFTAAAGRDSD</sequence>
<keyword evidence="2" id="KW-1185">Reference proteome</keyword>
<proteinExistence type="predicted"/>
<dbReference type="AlphaFoldDB" id="A0A2Z6ZX15"/>